<reference evidence="10 11" key="1">
    <citation type="submission" date="2020-07" db="EMBL/GenBank/DDBJ databases">
        <authorList>
            <person name="Feng H."/>
        </authorList>
    </citation>
    <scope>NUCLEOTIDE SEQUENCE [LARGE SCALE GENOMIC DNA]</scope>
    <source>
        <strain evidence="11">s-10</strain>
    </source>
</reference>
<dbReference type="Gene3D" id="3.40.109.10">
    <property type="entry name" value="NADH Oxidase"/>
    <property type="match status" value="1"/>
</dbReference>
<evidence type="ECO:0000256" key="6">
    <source>
        <dbReference type="ARBA" id="ARBA00023027"/>
    </source>
</evidence>
<protein>
    <recommendedName>
        <fullName evidence="7">Putative NAD(P)H nitroreductase</fullName>
        <ecNumber evidence="7">1.-.-.-</ecNumber>
    </recommendedName>
</protein>
<proteinExistence type="inferred from homology"/>
<feature type="binding site" description="in other chain" evidence="8">
    <location>
        <begin position="136"/>
        <end position="138"/>
    </location>
    <ligand>
        <name>FMN</name>
        <dbReference type="ChEBI" id="CHEBI:58210"/>
        <note>ligand shared between dimeric partners</note>
    </ligand>
</feature>
<evidence type="ECO:0000256" key="2">
    <source>
        <dbReference type="ARBA" id="ARBA00022630"/>
    </source>
</evidence>
<comment type="caution">
    <text evidence="10">The sequence shown here is derived from an EMBL/GenBank/DDBJ whole genome shotgun (WGS) entry which is preliminary data.</text>
</comment>
<keyword evidence="3 7" id="KW-0288">FMN</keyword>
<comment type="similarity">
    <text evidence="1 7">Belongs to the nitroreductase family.</text>
</comment>
<feature type="binding site" description="in other chain" evidence="8">
    <location>
        <begin position="18"/>
        <end position="20"/>
    </location>
    <ligand>
        <name>FMN</name>
        <dbReference type="ChEBI" id="CHEBI:58210"/>
        <note>ligand shared between dimeric partners</note>
    </ligand>
</feature>
<evidence type="ECO:0000313" key="10">
    <source>
        <dbReference type="EMBL" id="MBA4496122.1"/>
    </source>
</evidence>
<dbReference type="GO" id="GO:0016491">
    <property type="term" value="F:oxidoreductase activity"/>
    <property type="evidence" value="ECO:0007669"/>
    <property type="project" value="UniProtKB-UniRule"/>
</dbReference>
<dbReference type="Pfam" id="PF00881">
    <property type="entry name" value="Nitroreductase"/>
    <property type="match status" value="1"/>
</dbReference>
<keyword evidence="5 7" id="KW-0560">Oxidoreductase</keyword>
<keyword evidence="2 7" id="KW-0285">Flavoprotein</keyword>
<dbReference type="InterPro" id="IPR052530">
    <property type="entry name" value="NAD(P)H_nitroreductase"/>
</dbReference>
<sequence>MSKRNRGARSLADLIRERRTIRQFRSDPVPPEELQEILQTAIWAPFHNQKEPWRFILVYGNGRQRVIKLALQAYSHLPEAGLKALEQYLQTIPVYLFVIMEESNQRRQWEDDLCATSALIHNIQLLAWEKEIGMVWKTYDDEVIQPIKAELGIREQEKVVGLLLIGYFDQVPRAKERTPLNEILTIWND</sequence>
<evidence type="ECO:0000256" key="4">
    <source>
        <dbReference type="ARBA" id="ARBA00022857"/>
    </source>
</evidence>
<dbReference type="RefSeq" id="WP_181754244.1">
    <property type="nucleotide sequence ID" value="NZ_JACEIQ010000024.1"/>
</dbReference>
<dbReference type="PANTHER" id="PTHR43821">
    <property type="entry name" value="NAD(P)H NITROREDUCTASE YDJA-RELATED"/>
    <property type="match status" value="1"/>
</dbReference>
<evidence type="ECO:0000256" key="8">
    <source>
        <dbReference type="PIRSR" id="PIRSR000232-1"/>
    </source>
</evidence>
<dbReference type="PANTHER" id="PTHR43821:SF1">
    <property type="entry name" value="NAD(P)H NITROREDUCTASE YDJA-RELATED"/>
    <property type="match status" value="1"/>
</dbReference>
<dbReference type="PIRSF" id="PIRSF000232">
    <property type="entry name" value="YdjA"/>
    <property type="match status" value="1"/>
</dbReference>
<dbReference type="Proteomes" id="UP000535491">
    <property type="component" value="Unassembled WGS sequence"/>
</dbReference>
<keyword evidence="11" id="KW-1185">Reference proteome</keyword>
<dbReference type="EC" id="1.-.-.-" evidence="7"/>
<evidence type="ECO:0000259" key="9">
    <source>
        <dbReference type="Pfam" id="PF00881"/>
    </source>
</evidence>
<feature type="domain" description="Nitroreductase" evidence="9">
    <location>
        <begin position="15"/>
        <end position="167"/>
    </location>
</feature>
<organism evidence="10 11">
    <name type="scientific">Paenactinomyces guangxiensis</name>
    <dbReference type="NCBI Taxonomy" id="1490290"/>
    <lineage>
        <taxon>Bacteria</taxon>
        <taxon>Bacillati</taxon>
        <taxon>Bacillota</taxon>
        <taxon>Bacilli</taxon>
        <taxon>Bacillales</taxon>
        <taxon>Thermoactinomycetaceae</taxon>
        <taxon>Paenactinomyces</taxon>
    </lineage>
</organism>
<dbReference type="InterPro" id="IPR029479">
    <property type="entry name" value="Nitroreductase"/>
</dbReference>
<dbReference type="EMBL" id="JACEIQ010000024">
    <property type="protein sequence ID" value="MBA4496122.1"/>
    <property type="molecule type" value="Genomic_DNA"/>
</dbReference>
<dbReference type="CDD" id="cd02135">
    <property type="entry name" value="YdjA-like"/>
    <property type="match status" value="1"/>
</dbReference>
<evidence type="ECO:0000313" key="11">
    <source>
        <dbReference type="Proteomes" id="UP000535491"/>
    </source>
</evidence>
<evidence type="ECO:0000256" key="1">
    <source>
        <dbReference type="ARBA" id="ARBA00007118"/>
    </source>
</evidence>
<dbReference type="InterPro" id="IPR000415">
    <property type="entry name" value="Nitroreductase-like"/>
</dbReference>
<accession>A0A7W1WUD5</accession>
<dbReference type="SUPFAM" id="SSF55469">
    <property type="entry name" value="FMN-dependent nitroreductase-like"/>
    <property type="match status" value="1"/>
</dbReference>
<comment type="cofactor">
    <cofactor evidence="8">
        <name>FMN</name>
        <dbReference type="ChEBI" id="CHEBI:58210"/>
    </cofactor>
    <text evidence="8">Binds 1 FMN per subunit.</text>
</comment>
<evidence type="ECO:0000256" key="5">
    <source>
        <dbReference type="ARBA" id="ARBA00023002"/>
    </source>
</evidence>
<evidence type="ECO:0000256" key="7">
    <source>
        <dbReference type="PIRNR" id="PIRNR000232"/>
    </source>
</evidence>
<keyword evidence="6 7" id="KW-0520">NAD</keyword>
<dbReference type="InterPro" id="IPR026021">
    <property type="entry name" value="YdjA-like"/>
</dbReference>
<evidence type="ECO:0000256" key="3">
    <source>
        <dbReference type="ARBA" id="ARBA00022643"/>
    </source>
</evidence>
<name>A0A7W1WUD5_9BACL</name>
<dbReference type="AlphaFoldDB" id="A0A7W1WUD5"/>
<gene>
    <name evidence="10" type="ORF">H1191_17740</name>
</gene>
<keyword evidence="4 7" id="KW-0521">NADP</keyword>
<feature type="binding site" evidence="8">
    <location>
        <position position="47"/>
    </location>
    <ligand>
        <name>FMN</name>
        <dbReference type="ChEBI" id="CHEBI:58210"/>
        <note>ligand shared between dimeric partners</note>
    </ligand>
</feature>